<organism evidence="15 16">
    <name type="scientific">Talaromyces proteolyticus</name>
    <dbReference type="NCBI Taxonomy" id="1131652"/>
    <lineage>
        <taxon>Eukaryota</taxon>
        <taxon>Fungi</taxon>
        <taxon>Dikarya</taxon>
        <taxon>Ascomycota</taxon>
        <taxon>Pezizomycotina</taxon>
        <taxon>Eurotiomycetes</taxon>
        <taxon>Eurotiomycetidae</taxon>
        <taxon>Eurotiales</taxon>
        <taxon>Trichocomaceae</taxon>
        <taxon>Talaromyces</taxon>
        <taxon>Talaromyces sect. Bacilispori</taxon>
    </lineage>
</organism>
<dbReference type="InterPro" id="IPR036390">
    <property type="entry name" value="WH_DNA-bd_sf"/>
</dbReference>
<evidence type="ECO:0000256" key="3">
    <source>
        <dbReference type="ARBA" id="ARBA00022473"/>
    </source>
</evidence>
<comment type="caution">
    <text evidence="15">The sequence shown here is derived from an EMBL/GenBank/DDBJ whole genome shotgun (WGS) entry which is preliminary data.</text>
</comment>
<feature type="region of interest" description="Disordered" evidence="13">
    <location>
        <begin position="319"/>
        <end position="346"/>
    </location>
</feature>
<comment type="subcellular location">
    <subcellularLocation>
        <location evidence="2">Cytoplasm</location>
    </subcellularLocation>
    <subcellularLocation>
        <location evidence="1 12">Nucleus</location>
    </subcellularLocation>
</comment>
<dbReference type="GO" id="GO:0000978">
    <property type="term" value="F:RNA polymerase II cis-regulatory region sequence-specific DNA binding"/>
    <property type="evidence" value="ECO:0007669"/>
    <property type="project" value="TreeGrafter"/>
</dbReference>
<keyword evidence="5" id="KW-0597">Phosphoprotein</keyword>
<gene>
    <name evidence="15" type="ORF">BGW36DRAFT_425175</name>
</gene>
<keyword evidence="16" id="KW-1185">Reference proteome</keyword>
<evidence type="ECO:0000256" key="13">
    <source>
        <dbReference type="SAM" id="MobiDB-lite"/>
    </source>
</evidence>
<keyword evidence="10 12" id="KW-0539">Nucleus</keyword>
<feature type="region of interest" description="Disordered" evidence="13">
    <location>
        <begin position="181"/>
        <end position="217"/>
    </location>
</feature>
<evidence type="ECO:0000256" key="11">
    <source>
        <dbReference type="ARBA" id="ARBA00039893"/>
    </source>
</evidence>
<keyword evidence="3" id="KW-0217">Developmental protein</keyword>
<reference evidence="15" key="1">
    <citation type="submission" date="2021-12" db="EMBL/GenBank/DDBJ databases">
        <title>Convergent genome expansion in fungi linked to evolution of root-endophyte symbiosis.</title>
        <authorList>
            <consortium name="DOE Joint Genome Institute"/>
            <person name="Ke Y.-H."/>
            <person name="Bonito G."/>
            <person name="Liao H.-L."/>
            <person name="Looney B."/>
            <person name="Rojas-Flechas A."/>
            <person name="Nash J."/>
            <person name="Hameed K."/>
            <person name="Schadt C."/>
            <person name="Martin F."/>
            <person name="Crous P.W."/>
            <person name="Miettinen O."/>
            <person name="Magnuson J.K."/>
            <person name="Labbe J."/>
            <person name="Jacobson D."/>
            <person name="Doktycz M.J."/>
            <person name="Veneault-Fourrey C."/>
            <person name="Kuo A."/>
            <person name="Mondo S."/>
            <person name="Calhoun S."/>
            <person name="Riley R."/>
            <person name="Ohm R."/>
            <person name="LaButti K."/>
            <person name="Andreopoulos B."/>
            <person name="Pangilinan J."/>
            <person name="Nolan M."/>
            <person name="Tritt A."/>
            <person name="Clum A."/>
            <person name="Lipzen A."/>
            <person name="Daum C."/>
            <person name="Barry K."/>
            <person name="Grigoriev I.V."/>
            <person name="Vilgalys R."/>
        </authorList>
    </citation>
    <scope>NUCLEOTIDE SEQUENCE</scope>
    <source>
        <strain evidence="15">PMI_201</strain>
    </source>
</reference>
<dbReference type="Gene3D" id="1.10.10.10">
    <property type="entry name" value="Winged helix-like DNA-binding domain superfamily/Winged helix DNA-binding domain"/>
    <property type="match status" value="1"/>
</dbReference>
<evidence type="ECO:0000256" key="2">
    <source>
        <dbReference type="ARBA" id="ARBA00004496"/>
    </source>
</evidence>
<sequence length="422" mass="47553">MEQRERHQQDQDDFQRRDDRLTSQAMAFPTRGSMYYLPDEMLMANPPVVSNSNPMMPSLFRTEPPSNYSTVSMLDMSSGSPLWHDSSMTDPWMMALPGCSLYLDTQNPVWDQSLYRSPSTENMLLGIEPLEQQPFLPKEQEGSISGRFPTNYTHMPTQMQGIYDPPNDFVGSMENTMFLEPGSALESSSRTRETTSLTPSATHTRTEDISTEGIRMSQIDNHDKPYAYLIYEALRSAEGHRLTLQGIYRWFEENTNKGNDSNSKGWQNSVRHNLSMNAGFVMQNEPASPGNPKTSYWTLTEEAIQKGIHSTTRYRTVGLKKATKSEISSPRRRESGRKGGKASAKLRRIGHESLEYSGYQKFASSSSRIVCQKYGQIAATEPANSLSQMPTMSNIAPFYAVDPSVVTNLSTSTHVRSDTENH</sequence>
<dbReference type="InterPro" id="IPR001766">
    <property type="entry name" value="Fork_head_dom"/>
</dbReference>
<keyword evidence="9" id="KW-0804">Transcription</keyword>
<feature type="DNA-binding region" description="Fork-head" evidence="12">
    <location>
        <begin position="226"/>
        <end position="318"/>
    </location>
</feature>
<keyword evidence="8 12" id="KW-0238">DNA-binding</keyword>
<accession>A0AAD4KUP7</accession>
<proteinExistence type="predicted"/>
<dbReference type="EMBL" id="JAJTJA010000004">
    <property type="protein sequence ID" value="KAH8700345.1"/>
    <property type="molecule type" value="Genomic_DNA"/>
</dbReference>
<evidence type="ECO:0000313" key="15">
    <source>
        <dbReference type="EMBL" id="KAH8700345.1"/>
    </source>
</evidence>
<dbReference type="Pfam" id="PF00250">
    <property type="entry name" value="Forkhead"/>
    <property type="match status" value="1"/>
</dbReference>
<dbReference type="GO" id="GO:0005737">
    <property type="term" value="C:cytoplasm"/>
    <property type="evidence" value="ECO:0007669"/>
    <property type="project" value="UniProtKB-SubCell"/>
</dbReference>
<dbReference type="GO" id="GO:0005634">
    <property type="term" value="C:nucleus"/>
    <property type="evidence" value="ECO:0007669"/>
    <property type="project" value="UniProtKB-SubCell"/>
</dbReference>
<dbReference type="PANTHER" id="PTHR45767">
    <property type="entry name" value="FORKHEAD BOX PROTEIN O"/>
    <property type="match status" value="1"/>
</dbReference>
<name>A0AAD4KUP7_9EURO</name>
<evidence type="ECO:0000259" key="14">
    <source>
        <dbReference type="PROSITE" id="PS50039"/>
    </source>
</evidence>
<dbReference type="Proteomes" id="UP001201262">
    <property type="component" value="Unassembled WGS sequence"/>
</dbReference>
<protein>
    <recommendedName>
        <fullName evidence="11">Forkhead box protein O</fullName>
    </recommendedName>
</protein>
<feature type="domain" description="Fork-head" evidence="14">
    <location>
        <begin position="226"/>
        <end position="318"/>
    </location>
</feature>
<dbReference type="RefSeq" id="XP_046074051.1">
    <property type="nucleotide sequence ID" value="XM_046220078.1"/>
</dbReference>
<dbReference type="PROSITE" id="PS50039">
    <property type="entry name" value="FORK_HEAD_3"/>
    <property type="match status" value="1"/>
</dbReference>
<dbReference type="PANTHER" id="PTHR45767:SF2">
    <property type="entry name" value="FORKHEAD BOX PROTEIN O"/>
    <property type="match status" value="1"/>
</dbReference>
<dbReference type="InterPro" id="IPR036388">
    <property type="entry name" value="WH-like_DNA-bd_sf"/>
</dbReference>
<dbReference type="PROSITE" id="PS00658">
    <property type="entry name" value="FORK_HEAD_2"/>
    <property type="match status" value="1"/>
</dbReference>
<evidence type="ECO:0000313" key="16">
    <source>
        <dbReference type="Proteomes" id="UP001201262"/>
    </source>
</evidence>
<evidence type="ECO:0000256" key="10">
    <source>
        <dbReference type="ARBA" id="ARBA00023242"/>
    </source>
</evidence>
<dbReference type="AlphaFoldDB" id="A0AAD4KUP7"/>
<keyword evidence="4" id="KW-0963">Cytoplasm</keyword>
<feature type="region of interest" description="Disordered" evidence="13">
    <location>
        <begin position="1"/>
        <end position="23"/>
    </location>
</feature>
<evidence type="ECO:0000256" key="6">
    <source>
        <dbReference type="ARBA" id="ARBA00022604"/>
    </source>
</evidence>
<keyword evidence="7" id="KW-0805">Transcription regulation</keyword>
<keyword evidence="6" id="KW-0341">Growth regulation</keyword>
<feature type="compositionally biased region" description="Basic and acidic residues" evidence="13">
    <location>
        <begin position="1"/>
        <end position="21"/>
    </location>
</feature>
<dbReference type="GO" id="GO:0000981">
    <property type="term" value="F:DNA-binding transcription factor activity, RNA polymerase II-specific"/>
    <property type="evidence" value="ECO:0007669"/>
    <property type="project" value="TreeGrafter"/>
</dbReference>
<dbReference type="InterPro" id="IPR030456">
    <property type="entry name" value="TF_fork_head_CS_2"/>
</dbReference>
<evidence type="ECO:0000256" key="1">
    <source>
        <dbReference type="ARBA" id="ARBA00004123"/>
    </source>
</evidence>
<evidence type="ECO:0000256" key="7">
    <source>
        <dbReference type="ARBA" id="ARBA00023015"/>
    </source>
</evidence>
<evidence type="ECO:0000256" key="12">
    <source>
        <dbReference type="PROSITE-ProRule" id="PRU00089"/>
    </source>
</evidence>
<evidence type="ECO:0000256" key="5">
    <source>
        <dbReference type="ARBA" id="ARBA00022553"/>
    </source>
</evidence>
<dbReference type="SMART" id="SM00339">
    <property type="entry name" value="FH"/>
    <property type="match status" value="1"/>
</dbReference>
<dbReference type="SUPFAM" id="SSF46785">
    <property type="entry name" value="Winged helix' DNA-binding domain"/>
    <property type="match status" value="1"/>
</dbReference>
<evidence type="ECO:0000256" key="8">
    <source>
        <dbReference type="ARBA" id="ARBA00023125"/>
    </source>
</evidence>
<evidence type="ECO:0000256" key="9">
    <source>
        <dbReference type="ARBA" id="ARBA00023163"/>
    </source>
</evidence>
<evidence type="ECO:0000256" key="4">
    <source>
        <dbReference type="ARBA" id="ARBA00022490"/>
    </source>
</evidence>
<dbReference type="GeneID" id="70250365"/>